<evidence type="ECO:0000313" key="9">
    <source>
        <dbReference type="Proteomes" id="UP000058074"/>
    </source>
</evidence>
<sequence>MQFHMTKAAILIEPGKPLVIEDVVVADCGPHEVRIRTAACGLCHSDLHFIDGAYPHPLPAIPGHEAAGIVEAVGSEVRTVKVGDAVVTCLSAFCGHCEFCVSGRMSLCMGGDTRRPAGSAPRITRPDGSPVNQMLNLSAFSETMLVHEHACVAIDPDMPLDRAAVIGCAVTTGAGTIFNACKVTPGETVAVVGCGGVGLATINAAKIAGAGRIIAADPVSEKRELAKKLGATDVVDALADDAAKQILEISKGGVDHAIEAVGRPASASLAVASLRRGGTATILGMMPLTEKVGLGAMDLLSGKKLQGAIMGGNRFPVDIPRLVDFYLRGLLDLDSIVAETIPLEKINEGFDKMKKGDAARSVIVFDQ</sequence>
<dbReference type="InterPro" id="IPR020843">
    <property type="entry name" value="ER"/>
</dbReference>
<dbReference type="Proteomes" id="UP000058074">
    <property type="component" value="Chromosome"/>
</dbReference>
<evidence type="ECO:0000256" key="1">
    <source>
        <dbReference type="ARBA" id="ARBA00001947"/>
    </source>
</evidence>
<dbReference type="Gene3D" id="3.90.180.10">
    <property type="entry name" value="Medium-chain alcohol dehydrogenases, catalytic domain"/>
    <property type="match status" value="1"/>
</dbReference>
<dbReference type="Pfam" id="PF08240">
    <property type="entry name" value="ADH_N"/>
    <property type="match status" value="1"/>
</dbReference>
<dbReference type="GO" id="GO:0051903">
    <property type="term" value="F:S-(hydroxymethyl)glutathione dehydrogenase [NAD(P)+] activity"/>
    <property type="evidence" value="ECO:0007669"/>
    <property type="project" value="TreeGrafter"/>
</dbReference>
<dbReference type="PROSITE" id="PS00059">
    <property type="entry name" value="ADH_ZINC"/>
    <property type="match status" value="1"/>
</dbReference>
<dbReference type="AlphaFoldDB" id="A0A0N9UG39"/>
<dbReference type="FunFam" id="3.40.50.720:FF:000003">
    <property type="entry name" value="S-(hydroxymethyl)glutathione dehydrogenase"/>
    <property type="match status" value="1"/>
</dbReference>
<proteinExistence type="inferred from homology"/>
<evidence type="ECO:0000256" key="6">
    <source>
        <dbReference type="RuleBase" id="RU361277"/>
    </source>
</evidence>
<protein>
    <submittedName>
        <fullName evidence="8">Alcohol dehydrogenase</fullName>
    </submittedName>
</protein>
<keyword evidence="4" id="KW-0560">Oxidoreductase</keyword>
<evidence type="ECO:0000313" key="8">
    <source>
        <dbReference type="EMBL" id="ALH82414.1"/>
    </source>
</evidence>
<dbReference type="SUPFAM" id="SSF50129">
    <property type="entry name" value="GroES-like"/>
    <property type="match status" value="2"/>
</dbReference>
<evidence type="ECO:0000256" key="4">
    <source>
        <dbReference type="ARBA" id="ARBA00023002"/>
    </source>
</evidence>
<comment type="cofactor">
    <cofactor evidence="1 6">
        <name>Zn(2+)</name>
        <dbReference type="ChEBI" id="CHEBI:29105"/>
    </cofactor>
</comment>
<dbReference type="SMART" id="SM00829">
    <property type="entry name" value="PKS_ER"/>
    <property type="match status" value="1"/>
</dbReference>
<name>A0A0N9UG39_SPHMC</name>
<dbReference type="CDD" id="cd08279">
    <property type="entry name" value="Zn_ADH_class_III"/>
    <property type="match status" value="1"/>
</dbReference>
<evidence type="ECO:0000256" key="2">
    <source>
        <dbReference type="ARBA" id="ARBA00022723"/>
    </source>
</evidence>
<organism evidence="8 9">
    <name type="scientific">Sphingopyxis macrogoltabida</name>
    <name type="common">Sphingomonas macrogoltabidus</name>
    <dbReference type="NCBI Taxonomy" id="33050"/>
    <lineage>
        <taxon>Bacteria</taxon>
        <taxon>Pseudomonadati</taxon>
        <taxon>Pseudomonadota</taxon>
        <taxon>Alphaproteobacteria</taxon>
        <taxon>Sphingomonadales</taxon>
        <taxon>Sphingomonadaceae</taxon>
        <taxon>Sphingopyxis</taxon>
    </lineage>
</organism>
<evidence type="ECO:0000259" key="7">
    <source>
        <dbReference type="SMART" id="SM00829"/>
    </source>
</evidence>
<dbReference type="Pfam" id="PF00107">
    <property type="entry name" value="ADH_zinc_N"/>
    <property type="match status" value="1"/>
</dbReference>
<dbReference type="GO" id="GO:0008270">
    <property type="term" value="F:zinc ion binding"/>
    <property type="evidence" value="ECO:0007669"/>
    <property type="project" value="InterPro"/>
</dbReference>
<keyword evidence="3 6" id="KW-0862">Zinc</keyword>
<dbReference type="KEGG" id="smag:AN936_19255"/>
<evidence type="ECO:0000256" key="5">
    <source>
        <dbReference type="ARBA" id="ARBA00023027"/>
    </source>
</evidence>
<dbReference type="SUPFAM" id="SSF51735">
    <property type="entry name" value="NAD(P)-binding Rossmann-fold domains"/>
    <property type="match status" value="1"/>
</dbReference>
<accession>A0A0N9UG39</accession>
<dbReference type="PANTHER" id="PTHR43880:SF12">
    <property type="entry name" value="ALCOHOL DEHYDROGENASE CLASS-3"/>
    <property type="match status" value="1"/>
</dbReference>
<dbReference type="PATRIC" id="fig|33050.5.peg.3995"/>
<dbReference type="GO" id="GO:0005829">
    <property type="term" value="C:cytosol"/>
    <property type="evidence" value="ECO:0007669"/>
    <property type="project" value="TreeGrafter"/>
</dbReference>
<comment type="similarity">
    <text evidence="6">Belongs to the zinc-containing alcohol dehydrogenase family.</text>
</comment>
<dbReference type="Gene3D" id="3.40.50.720">
    <property type="entry name" value="NAD(P)-binding Rossmann-like Domain"/>
    <property type="match status" value="1"/>
</dbReference>
<keyword evidence="2 6" id="KW-0479">Metal-binding</keyword>
<feature type="domain" description="Enoyl reductase (ER)" evidence="7">
    <location>
        <begin position="15"/>
        <end position="363"/>
    </location>
</feature>
<reference evidence="8 9" key="1">
    <citation type="journal article" date="2015" name="Genome Announc.">
        <title>Complete Genome Sequence of Polypropylene Glycol- and Polyethylene Glycol-Degrading Sphingopyxis macrogoltabida Strain EY-1.</title>
        <authorList>
            <person name="Ohtsubo Y."/>
            <person name="Nagata Y."/>
            <person name="Numata M."/>
            <person name="Tsuchikane K."/>
            <person name="Hosoyama A."/>
            <person name="Yamazoe A."/>
            <person name="Tsuda M."/>
            <person name="Fujita N."/>
            <person name="Kawai F."/>
        </authorList>
    </citation>
    <scope>NUCLEOTIDE SEQUENCE [LARGE SCALE GENOMIC DNA]</scope>
    <source>
        <strain evidence="8 9">EY-1</strain>
    </source>
</reference>
<dbReference type="EMBL" id="CP012700">
    <property type="protein sequence ID" value="ALH82414.1"/>
    <property type="molecule type" value="Genomic_DNA"/>
</dbReference>
<evidence type="ECO:0000256" key="3">
    <source>
        <dbReference type="ARBA" id="ARBA00022833"/>
    </source>
</evidence>
<gene>
    <name evidence="8" type="ORF">AN936_19255</name>
</gene>
<keyword evidence="5" id="KW-0520">NAD</keyword>
<dbReference type="PANTHER" id="PTHR43880">
    <property type="entry name" value="ALCOHOL DEHYDROGENASE"/>
    <property type="match status" value="1"/>
</dbReference>
<dbReference type="InterPro" id="IPR013154">
    <property type="entry name" value="ADH-like_N"/>
</dbReference>
<dbReference type="InterPro" id="IPR036291">
    <property type="entry name" value="NAD(P)-bd_dom_sf"/>
</dbReference>
<dbReference type="InterPro" id="IPR011032">
    <property type="entry name" value="GroES-like_sf"/>
</dbReference>
<dbReference type="InterPro" id="IPR013149">
    <property type="entry name" value="ADH-like_C"/>
</dbReference>
<dbReference type="GO" id="GO:0046294">
    <property type="term" value="P:formaldehyde catabolic process"/>
    <property type="evidence" value="ECO:0007669"/>
    <property type="project" value="TreeGrafter"/>
</dbReference>
<dbReference type="InterPro" id="IPR002328">
    <property type="entry name" value="ADH_Zn_CS"/>
</dbReference>